<dbReference type="PANTHER" id="PTHR13298:SF11">
    <property type="entry name" value="RAPAMYCIN-INSENSITIVE COMPANION OF MTOR"/>
    <property type="match status" value="1"/>
</dbReference>
<keyword evidence="8" id="KW-1185">Reference proteome</keyword>
<dbReference type="SMART" id="SM01310">
    <property type="entry name" value="RICTOR_V"/>
    <property type="match status" value="1"/>
</dbReference>
<evidence type="ECO:0008006" key="9">
    <source>
        <dbReference type="Google" id="ProtNLM"/>
    </source>
</evidence>
<dbReference type="InterPro" id="IPR029451">
    <property type="entry name" value="RICTOR_M"/>
</dbReference>
<sequence>MTPTPRADGLMAGTTNVDSHSQLAPSRTAKDARSLSNASFVSRGPQSYATTMGPPGSFVSDLKSTMSRFDSSRLDIGSYAGSDESTEKMTQEQKQAHFRDQIDKELKIKFGSENLLEALSKNPKQNVEQRRYVERELNATNRRIAELRQHLEVERKKAIEQRDAPTYQLGMFGNGTFRSSSRAGLSESETANEPEPETESPTFLLAELLQALESESMTADYYVNHANDLVSLLKRHPTLKYDLAWSIFGLRMQMLLLSDIREVIASGYRVMRHAITDRKSLQTIRALNTDALVIVSLVKDAKASVEREQALKFVRAFLDVKDGVQEIAIGIVRIMVAIAEHPDDRLRPLCIMTLAEILLRYPQLVVAAGGVGVLTDAMGNGTYNAPETLSACFLHLLDFPARRRLLRSGFEISAPFATFTEPPPSHGYEEKLRSSSRVILSLFQSWPGLTTLSLHSYLPVRSLVSSLYVTHLSVRSMTLDLLFEILRIKPPSWSSSFLAGRRLTTYGRVTNLRADNKSPTKKSTSESAEQKVNLIDHFTAVVLTILLKCGLLQGLLHAEQDAPNLILKRKTTLLVGEVLSLANQLLPSDWSSDLQTLPHLFNTATNFGSDNRFPAVAAIYSVDSVNRTLYRSQKSETVQPALAKSFSLTGFGLSGPSKAPEQPKLQLPVSMDEMQFRNYMVESQVLSTVNFLKWDWDLISAIIEGPLTNPKRLDEAMRATKFVHRLLGFLRPFKYRFSEVRNTRANQRYVRVCCSLIRVLLQTIEGTRYLAENKLMPQVAECLAQWDRMSGITSSAPLFSPERLVDTLASGYFAILGVLSSDARGLGLLESRKIINMFYHLVDLKDRDDLVALILGNLDYARDSHPRIILAKALINGSKNVRILGTRLLRKYAVLPMGECAAWAIRLLVAQLYDIEIAVCEVAIKILEEASNSNEGLEYVVKCRPALDHLGEIGAPLLLRFLSSSVGYHYLDGLDYITREMDDWFLGRNDSYVTLVEASLARGLSGDVERPRAPGAMGPAQVDDGLIQDNGTVPPHFYKELTRTTEGCELLRAKGHFEEFTNTIMDYGLESEDPELILKVKGCLWAVGNVGSMELGSPFLDASNVTAKIIQIAEESEVMTMRGTAFFVLGLISRSVHGQEMLSENGWDGVYTVTGASVGYCLPLDIGRLFSIKSWAKVEDKDPLLIADRPEAVSADDPTNAQILDAVTRLGNAILWNKTAAELSGLKMRKAPGLHSAKIFKKVTAVLAAHHYRLGACRFVIDLFDKEVLRKVVLQEPDSDDSSIESDEDDGDE</sequence>
<dbReference type="Proteomes" id="UP000799439">
    <property type="component" value="Unassembled WGS sequence"/>
</dbReference>
<dbReference type="Pfam" id="PF14663">
    <property type="entry name" value="RasGEF_N_2"/>
    <property type="match status" value="1"/>
</dbReference>
<dbReference type="EMBL" id="ML996093">
    <property type="protein sequence ID" value="KAF2148227.1"/>
    <property type="molecule type" value="Genomic_DNA"/>
</dbReference>
<protein>
    <recommendedName>
        <fullName evidence="9">REM-1 domain-containing protein</fullName>
    </recommendedName>
</protein>
<evidence type="ECO:0000313" key="8">
    <source>
        <dbReference type="Proteomes" id="UP000799439"/>
    </source>
</evidence>
<evidence type="ECO:0000313" key="7">
    <source>
        <dbReference type="EMBL" id="KAF2148227.1"/>
    </source>
</evidence>
<evidence type="ECO:0000259" key="6">
    <source>
        <dbReference type="SMART" id="SM01310"/>
    </source>
</evidence>
<dbReference type="InterPro" id="IPR029452">
    <property type="entry name" value="RICTOR_V"/>
</dbReference>
<dbReference type="Gene3D" id="1.10.287.160">
    <property type="entry name" value="HR1 repeat"/>
    <property type="match status" value="1"/>
</dbReference>
<dbReference type="InterPro" id="IPR028268">
    <property type="entry name" value="Pianissimo_fam"/>
</dbReference>
<evidence type="ECO:0000256" key="1">
    <source>
        <dbReference type="ARBA" id="ARBA00008878"/>
    </source>
</evidence>
<keyword evidence="2" id="KW-0175">Coiled coil</keyword>
<proteinExistence type="inferred from homology"/>
<feature type="coiled-coil region" evidence="2">
    <location>
        <begin position="130"/>
        <end position="157"/>
    </location>
</feature>
<feature type="region of interest" description="Disordered" evidence="3">
    <location>
        <begin position="179"/>
        <end position="200"/>
    </location>
</feature>
<dbReference type="Pfam" id="PF14668">
    <property type="entry name" value="RICTOR_V"/>
    <property type="match status" value="1"/>
</dbReference>
<evidence type="ECO:0000259" key="5">
    <source>
        <dbReference type="SMART" id="SM01308"/>
    </source>
</evidence>
<feature type="domain" description="Rapamycin-insensitive companion of mTOR" evidence="6">
    <location>
        <begin position="1077"/>
        <end position="1149"/>
    </location>
</feature>
<name>A0A9P4MCV2_9PEZI</name>
<dbReference type="GO" id="GO:0031932">
    <property type="term" value="C:TORC2 complex"/>
    <property type="evidence" value="ECO:0007669"/>
    <property type="project" value="InterPro"/>
</dbReference>
<dbReference type="SUPFAM" id="SSF48371">
    <property type="entry name" value="ARM repeat"/>
    <property type="match status" value="1"/>
</dbReference>
<dbReference type="SMART" id="SM01307">
    <property type="entry name" value="RICTOR_M"/>
    <property type="match status" value="1"/>
</dbReference>
<feature type="compositionally biased region" description="Polar residues" evidence="3">
    <location>
        <begin position="13"/>
        <end position="25"/>
    </location>
</feature>
<dbReference type="OrthoDB" id="271111at2759"/>
<evidence type="ECO:0000256" key="2">
    <source>
        <dbReference type="SAM" id="Coils"/>
    </source>
</evidence>
<dbReference type="GO" id="GO:0038203">
    <property type="term" value="P:TORC2 signaling"/>
    <property type="evidence" value="ECO:0007669"/>
    <property type="project" value="TreeGrafter"/>
</dbReference>
<dbReference type="InterPro" id="IPR028267">
    <property type="entry name" value="Pianissimo_N"/>
</dbReference>
<comment type="caution">
    <text evidence="7">The sequence shown here is derived from an EMBL/GenBank/DDBJ whole genome shotgun (WGS) entry which is preliminary data.</text>
</comment>
<feature type="domain" description="Rapamycin-insensitive companion of mTOR middle" evidence="4">
    <location>
        <begin position="671"/>
        <end position="895"/>
    </location>
</feature>
<dbReference type="SMART" id="SM01303">
    <property type="entry name" value="RasGEF_N_2"/>
    <property type="match status" value="1"/>
</dbReference>
<dbReference type="SUPFAM" id="SSF46585">
    <property type="entry name" value="HR1 repeat"/>
    <property type="match status" value="1"/>
</dbReference>
<dbReference type="InterPro" id="IPR016024">
    <property type="entry name" value="ARM-type_fold"/>
</dbReference>
<dbReference type="Pfam" id="PF14664">
    <property type="entry name" value="RICTOR_N"/>
    <property type="match status" value="1"/>
</dbReference>
<dbReference type="Pfam" id="PF14666">
    <property type="entry name" value="RICTOR_M"/>
    <property type="match status" value="1"/>
</dbReference>
<dbReference type="PANTHER" id="PTHR13298">
    <property type="entry name" value="CYTOSOLIC REGULATOR PIANISSIMO"/>
    <property type="match status" value="1"/>
</dbReference>
<feature type="compositionally biased region" description="Polar residues" evidence="3">
    <location>
        <begin position="179"/>
        <end position="189"/>
    </location>
</feature>
<comment type="similarity">
    <text evidence="1">Belongs to the RICTOR family.</text>
</comment>
<organism evidence="7 8">
    <name type="scientific">Myriangium duriaei CBS 260.36</name>
    <dbReference type="NCBI Taxonomy" id="1168546"/>
    <lineage>
        <taxon>Eukaryota</taxon>
        <taxon>Fungi</taxon>
        <taxon>Dikarya</taxon>
        <taxon>Ascomycota</taxon>
        <taxon>Pezizomycotina</taxon>
        <taxon>Dothideomycetes</taxon>
        <taxon>Dothideomycetidae</taxon>
        <taxon>Myriangiales</taxon>
        <taxon>Myriangiaceae</taxon>
        <taxon>Myriangium</taxon>
    </lineage>
</organism>
<reference evidence="7" key="1">
    <citation type="journal article" date="2020" name="Stud. Mycol.">
        <title>101 Dothideomycetes genomes: a test case for predicting lifestyles and emergence of pathogens.</title>
        <authorList>
            <person name="Haridas S."/>
            <person name="Albert R."/>
            <person name="Binder M."/>
            <person name="Bloem J."/>
            <person name="Labutti K."/>
            <person name="Salamov A."/>
            <person name="Andreopoulos B."/>
            <person name="Baker S."/>
            <person name="Barry K."/>
            <person name="Bills G."/>
            <person name="Bluhm B."/>
            <person name="Cannon C."/>
            <person name="Castanera R."/>
            <person name="Culley D."/>
            <person name="Daum C."/>
            <person name="Ezra D."/>
            <person name="Gonzalez J."/>
            <person name="Henrissat B."/>
            <person name="Kuo A."/>
            <person name="Liang C."/>
            <person name="Lipzen A."/>
            <person name="Lutzoni F."/>
            <person name="Magnuson J."/>
            <person name="Mondo S."/>
            <person name="Nolan M."/>
            <person name="Ohm R."/>
            <person name="Pangilinan J."/>
            <person name="Park H.-J."/>
            <person name="Ramirez L."/>
            <person name="Alfaro M."/>
            <person name="Sun H."/>
            <person name="Tritt A."/>
            <person name="Yoshinaga Y."/>
            <person name="Zwiers L.-H."/>
            <person name="Turgeon B."/>
            <person name="Goodwin S."/>
            <person name="Spatafora J."/>
            <person name="Crous P."/>
            <person name="Grigoriev I."/>
        </authorList>
    </citation>
    <scope>NUCLEOTIDE SEQUENCE</scope>
    <source>
        <strain evidence="7">CBS 260.36</strain>
    </source>
</reference>
<dbReference type="InterPro" id="IPR036274">
    <property type="entry name" value="HR1_rpt_sf"/>
</dbReference>
<dbReference type="SMART" id="SM01308">
    <property type="entry name" value="RICTOR_N"/>
    <property type="match status" value="1"/>
</dbReference>
<feature type="domain" description="Rapamycin-insensitive companion of mTOR N-terminal" evidence="5">
    <location>
        <begin position="223"/>
        <end position="587"/>
    </location>
</feature>
<gene>
    <name evidence="7" type="ORF">K461DRAFT_282647</name>
</gene>
<evidence type="ECO:0000256" key="3">
    <source>
        <dbReference type="SAM" id="MobiDB-lite"/>
    </source>
</evidence>
<accession>A0A9P4MCV2</accession>
<feature type="region of interest" description="Disordered" evidence="3">
    <location>
        <begin position="1"/>
        <end position="38"/>
    </location>
</feature>
<dbReference type="InterPro" id="IPR029453">
    <property type="entry name" value="Rictor_IV"/>
</dbReference>
<evidence type="ECO:0000259" key="4">
    <source>
        <dbReference type="SMART" id="SM01307"/>
    </source>
</evidence>